<proteinExistence type="predicted"/>
<accession>A0ABT2B7B5</accession>
<reference evidence="4 5" key="1">
    <citation type="submission" date="2022-08" db="EMBL/GenBank/DDBJ databases">
        <authorList>
            <person name="Somphong A."/>
            <person name="Phongsopitanun W."/>
        </authorList>
    </citation>
    <scope>NUCLEOTIDE SEQUENCE [LARGE SCALE GENOMIC DNA]</scope>
    <source>
        <strain evidence="4 5">LP11</strain>
    </source>
</reference>
<dbReference type="Gene3D" id="1.25.40.10">
    <property type="entry name" value="Tetratricopeptide repeat domain"/>
    <property type="match status" value="1"/>
</dbReference>
<dbReference type="Pfam" id="PF25872">
    <property type="entry name" value="HTH_77"/>
    <property type="match status" value="1"/>
</dbReference>
<dbReference type="PANTHER" id="PTHR47691:SF3">
    <property type="entry name" value="HTH-TYPE TRANSCRIPTIONAL REGULATOR RV0890C-RELATED"/>
    <property type="match status" value="1"/>
</dbReference>
<feature type="domain" description="Bacterial transcriptional activator" evidence="3">
    <location>
        <begin position="99"/>
        <end position="243"/>
    </location>
</feature>
<dbReference type="SUPFAM" id="SSF48452">
    <property type="entry name" value="TPR-like"/>
    <property type="match status" value="1"/>
</dbReference>
<dbReference type="Gene3D" id="1.10.10.10">
    <property type="entry name" value="Winged helix-like DNA-binding domain superfamily/Winged helix DNA-binding domain"/>
    <property type="match status" value="1"/>
</dbReference>
<dbReference type="Pfam" id="PF03704">
    <property type="entry name" value="BTAD"/>
    <property type="match status" value="1"/>
</dbReference>
<dbReference type="InterPro" id="IPR005158">
    <property type="entry name" value="BTAD"/>
</dbReference>
<dbReference type="Proteomes" id="UP001205612">
    <property type="component" value="Unassembled WGS sequence"/>
</dbReference>
<dbReference type="InterPro" id="IPR011990">
    <property type="entry name" value="TPR-like_helical_dom_sf"/>
</dbReference>
<evidence type="ECO:0000259" key="3">
    <source>
        <dbReference type="SMART" id="SM01043"/>
    </source>
</evidence>
<gene>
    <name evidence="4" type="ORF">NX794_24865</name>
</gene>
<keyword evidence="5" id="KW-1185">Reference proteome</keyword>
<dbReference type="Pfam" id="PF00931">
    <property type="entry name" value="NB-ARC"/>
    <property type="match status" value="1"/>
</dbReference>
<dbReference type="SMART" id="SM01043">
    <property type="entry name" value="BTAD"/>
    <property type="match status" value="1"/>
</dbReference>
<dbReference type="Gene3D" id="3.40.50.300">
    <property type="entry name" value="P-loop containing nucleotide triphosphate hydrolases"/>
    <property type="match status" value="1"/>
</dbReference>
<evidence type="ECO:0000313" key="4">
    <source>
        <dbReference type="EMBL" id="MCS0604418.1"/>
    </source>
</evidence>
<protein>
    <submittedName>
        <fullName evidence="4">NB-ARC domain-containing protein</fullName>
    </submittedName>
</protein>
<keyword evidence="1" id="KW-0902">Two-component regulatory system</keyword>
<feature type="region of interest" description="Disordered" evidence="2">
    <location>
        <begin position="251"/>
        <end position="278"/>
    </location>
</feature>
<organism evidence="4 5">
    <name type="scientific">Streptomyces pyxinicus</name>
    <dbReference type="NCBI Taxonomy" id="2970331"/>
    <lineage>
        <taxon>Bacteria</taxon>
        <taxon>Bacillati</taxon>
        <taxon>Actinomycetota</taxon>
        <taxon>Actinomycetes</taxon>
        <taxon>Kitasatosporales</taxon>
        <taxon>Streptomycetaceae</taxon>
        <taxon>Streptomyces</taxon>
    </lineage>
</organism>
<dbReference type="SUPFAM" id="SSF52540">
    <property type="entry name" value="P-loop containing nucleoside triphosphate hydrolases"/>
    <property type="match status" value="1"/>
</dbReference>
<dbReference type="InterPro" id="IPR002182">
    <property type="entry name" value="NB-ARC"/>
</dbReference>
<dbReference type="InterPro" id="IPR016032">
    <property type="entry name" value="Sig_transdc_resp-reg_C-effctor"/>
</dbReference>
<dbReference type="SUPFAM" id="SSF46894">
    <property type="entry name" value="C-terminal effector domain of the bipartite response regulators"/>
    <property type="match status" value="1"/>
</dbReference>
<dbReference type="EMBL" id="JANUGP010000021">
    <property type="protein sequence ID" value="MCS0604418.1"/>
    <property type="molecule type" value="Genomic_DNA"/>
</dbReference>
<dbReference type="InterPro" id="IPR027417">
    <property type="entry name" value="P-loop_NTPase"/>
</dbReference>
<evidence type="ECO:0000256" key="2">
    <source>
        <dbReference type="SAM" id="MobiDB-lite"/>
    </source>
</evidence>
<dbReference type="InterPro" id="IPR036388">
    <property type="entry name" value="WH-like_DNA-bd_sf"/>
</dbReference>
<dbReference type="PRINTS" id="PR00364">
    <property type="entry name" value="DISEASERSIST"/>
</dbReference>
<sequence length="1050" mass="113561">MQFRLLGRLELDSRRGAVVLPGALSRAIVGRLLLAEGATVRRDTLIDELWQDREAKDPVNALQVQVAKTRAVLAAHGEEGRLLFGHGGYRLVLEPDDERDTALFDAAVTRGRAHLAAGEHREALAAFRQGASLWRGSALEDLEGPAFEAERARLEELRLSTLEDSATAALELGRADELVPDLKAQVSRSPLREGLRGRLMLALYRAGRVAEALEAYEEGRRFLMAEIGAVPSAELRSLHALMVRHDTSLSPAAEPARTTAGAVHAPGPAPASAAPLPAGNLSPSLGPFVGRRRELGDLSAAVGRERLVTVLGPGGVGKTRLALEACARLQPSSDGVRWVELASADETDVIAAVAVALGLSDASVRPDQPPHDTTHRLVSFLAGRAVILVLDNCEHVLEPVASLVATLLGRCPALTVLATSRAPLGIHGEAFHVLAPLPDDEAADLFSARAVMIDPSFGTEGPARHDIRSLCRRLDGLPLAVELAAAHIRMLSVQEIEARLDNRFALLVKGERTAPARHRTLRAVLDWSYALLDPAEQKLLTELSLYAGGCCVEVVETAARLAGEDSTELLHLLSQLVDKSLLVPVPGAHGTRLRMLETVREYAGERLRDEGRAGEAEDRFTRWAVHFVAEGTRNLASGDQARWADRLTEESANIKAASDLLKARSRTVTCLLLEARLGYYWFISGREEEGIDRLRRGLRAYDTTLAAPQTAPGEQPPAPVEDEEWALFYTIAWLAWLNHVAGRHEEAGSFIERHEAAWHHARNPALAVVGPCYDTLHAMLNGYDNVAELFARAESVVRDTDFHWERAVLQTNWSTYCLQHGDVEGARRHGLIAVSASRAAGDDFARAFSLMLCGDADESDGLRERARDQWAEAARVLRPIGARARYAYVVLRIVFLDLSEGAFAEAERRLVEAVRIAHELSADDLLAATAGLRGFLALHGRDFGAAQTILRGVWESPAAPLDRRAVAAAGLAAVALCDSADPRARDTAALWADRAREAHGRVLEPLARRAIGVLLERLDACRSAGGAAAVDVSTVHGWLAATPSVLACFC</sequence>
<dbReference type="PANTHER" id="PTHR47691">
    <property type="entry name" value="REGULATOR-RELATED"/>
    <property type="match status" value="1"/>
</dbReference>
<evidence type="ECO:0000256" key="1">
    <source>
        <dbReference type="ARBA" id="ARBA00023012"/>
    </source>
</evidence>
<dbReference type="InterPro" id="IPR058852">
    <property type="entry name" value="HTH_77"/>
</dbReference>
<dbReference type="CDD" id="cd15831">
    <property type="entry name" value="BTAD"/>
    <property type="match status" value="1"/>
</dbReference>
<dbReference type="RefSeq" id="WP_258781115.1">
    <property type="nucleotide sequence ID" value="NZ_JANUGP010000021.1"/>
</dbReference>
<name>A0ABT2B7B5_9ACTN</name>
<comment type="caution">
    <text evidence="4">The sequence shown here is derived from an EMBL/GenBank/DDBJ whole genome shotgun (WGS) entry which is preliminary data.</text>
</comment>
<evidence type="ECO:0000313" key="5">
    <source>
        <dbReference type="Proteomes" id="UP001205612"/>
    </source>
</evidence>